<evidence type="ECO:0000256" key="4">
    <source>
        <dbReference type="ARBA" id="ARBA00022606"/>
    </source>
</evidence>
<keyword evidence="7 12" id="KW-0297">G-protein coupled receptor</keyword>
<evidence type="ECO:0000256" key="7">
    <source>
        <dbReference type="ARBA" id="ARBA00023040"/>
    </source>
</evidence>
<dbReference type="SUPFAM" id="SSF81321">
    <property type="entry name" value="Family A G protein-coupled receptor-like"/>
    <property type="match status" value="1"/>
</dbReference>
<comment type="caution">
    <text evidence="14">The sequence shown here is derived from an EMBL/GenBank/DDBJ whole genome shotgun (WGS) entry which is preliminary data.</text>
</comment>
<keyword evidence="9 12" id="KW-0675">Receptor</keyword>
<organism evidence="14 15">
    <name type="scientific">Tachysurus vachellii</name>
    <name type="common">Darkbarbel catfish</name>
    <name type="synonym">Pelteobagrus vachellii</name>
    <dbReference type="NCBI Taxonomy" id="175792"/>
    <lineage>
        <taxon>Eukaryota</taxon>
        <taxon>Metazoa</taxon>
        <taxon>Chordata</taxon>
        <taxon>Craniata</taxon>
        <taxon>Vertebrata</taxon>
        <taxon>Euteleostomi</taxon>
        <taxon>Actinopterygii</taxon>
        <taxon>Neopterygii</taxon>
        <taxon>Teleostei</taxon>
        <taxon>Ostariophysi</taxon>
        <taxon>Siluriformes</taxon>
        <taxon>Bagridae</taxon>
        <taxon>Tachysurus</taxon>
    </lineage>
</organism>
<gene>
    <name evidence="14" type="ORF">Q7C36_009210</name>
</gene>
<feature type="transmembrane region" description="Helical" evidence="13">
    <location>
        <begin position="230"/>
        <end position="255"/>
    </location>
</feature>
<evidence type="ECO:0000256" key="8">
    <source>
        <dbReference type="ARBA" id="ARBA00023136"/>
    </source>
</evidence>
<name>A0AA88SY55_TACVA</name>
<evidence type="ECO:0000256" key="2">
    <source>
        <dbReference type="ARBA" id="ARBA00007376"/>
    </source>
</evidence>
<feature type="transmembrane region" description="Helical" evidence="13">
    <location>
        <begin position="128"/>
        <end position="153"/>
    </location>
</feature>
<dbReference type="PANTHER" id="PTHR11394:SF137">
    <property type="entry name" value="C-X-C CHEMOKINE RECEPTOR TYPE 3 ISOFORM X1-RELATED"/>
    <property type="match status" value="1"/>
</dbReference>
<dbReference type="InterPro" id="IPR007960">
    <property type="entry name" value="TAS2R"/>
</dbReference>
<dbReference type="Proteomes" id="UP001187315">
    <property type="component" value="Unassembled WGS sequence"/>
</dbReference>
<keyword evidence="8 12" id="KW-0472">Membrane</keyword>
<evidence type="ECO:0000313" key="14">
    <source>
        <dbReference type="EMBL" id="KAK2850427.1"/>
    </source>
</evidence>
<evidence type="ECO:0000256" key="11">
    <source>
        <dbReference type="RuleBase" id="RU004423"/>
    </source>
</evidence>
<dbReference type="GO" id="GO:0016020">
    <property type="term" value="C:membrane"/>
    <property type="evidence" value="ECO:0007669"/>
    <property type="project" value="UniProtKB-SubCell"/>
</dbReference>
<dbReference type="AlphaFoldDB" id="A0AA88SY55"/>
<evidence type="ECO:0000256" key="9">
    <source>
        <dbReference type="ARBA" id="ARBA00023170"/>
    </source>
</evidence>
<keyword evidence="10 12" id="KW-0807">Transducer</keyword>
<comment type="subcellular location">
    <subcellularLocation>
        <location evidence="1 12">Membrane</location>
        <topology evidence="1 12">Multi-pass membrane protein</topology>
    </subcellularLocation>
</comment>
<keyword evidence="15" id="KW-1185">Reference proteome</keyword>
<feature type="transmembrane region" description="Helical" evidence="13">
    <location>
        <begin position="267"/>
        <end position="290"/>
    </location>
</feature>
<evidence type="ECO:0000256" key="13">
    <source>
        <dbReference type="SAM" id="Phobius"/>
    </source>
</evidence>
<feature type="transmembrane region" description="Helical" evidence="13">
    <location>
        <begin position="86"/>
        <end position="107"/>
    </location>
</feature>
<protein>
    <recommendedName>
        <fullName evidence="12">Taste receptor type 2</fullName>
    </recommendedName>
</protein>
<feature type="transmembrane region" description="Helical" evidence="13">
    <location>
        <begin position="183"/>
        <end position="205"/>
    </location>
</feature>
<feature type="transmembrane region" description="Helical" evidence="13">
    <location>
        <begin position="12"/>
        <end position="35"/>
    </location>
</feature>
<evidence type="ECO:0000256" key="10">
    <source>
        <dbReference type="ARBA" id="ARBA00023224"/>
    </source>
</evidence>
<keyword evidence="5 12" id="KW-0812">Transmembrane</keyword>
<dbReference type="Pfam" id="PF05296">
    <property type="entry name" value="TAS2R"/>
    <property type="match status" value="1"/>
</dbReference>
<evidence type="ECO:0000256" key="5">
    <source>
        <dbReference type="ARBA" id="ARBA00022692"/>
    </source>
</evidence>
<evidence type="ECO:0000256" key="6">
    <source>
        <dbReference type="ARBA" id="ARBA00022989"/>
    </source>
</evidence>
<dbReference type="PANTHER" id="PTHR11394">
    <property type="entry name" value="TASTE RECEPTOR TYPE 2"/>
    <property type="match status" value="1"/>
</dbReference>
<dbReference type="GO" id="GO:0033038">
    <property type="term" value="F:bitter taste receptor activity"/>
    <property type="evidence" value="ECO:0007669"/>
    <property type="project" value="InterPro"/>
</dbReference>
<dbReference type="GO" id="GO:0004930">
    <property type="term" value="F:G protein-coupled receptor activity"/>
    <property type="evidence" value="ECO:0007669"/>
    <property type="project" value="UniProtKB-KW"/>
</dbReference>
<sequence length="311" mass="34820">MAAVVEMKNLPFAIVCSPSCVCAIVLNVFFIFCLCKPVVGASLHQPMRFLLTAVLGNSTVQQLLAAISVVLSFFSPPEWLPVVNVAINLQAYCSSFSINAWISIFYYMKIVPQHCKVFVWVKKNINGIVFAGFLFDQTLLLSALSMGAASYLMPPTAEDLNVTMFRGGPVVNGTLYKLSTRLVLVYLICPSCTLLISWGRTFFYLRRHIRRMERNTGSCFHPQQKNHMRVTIMGIVQTALFLPTSLYAMTMVLLFTHHETLDNDKHITITITSMLNLANISCLGFSQSVFRLRIIALLKRLINGFGSVDQN</sequence>
<reference evidence="14" key="1">
    <citation type="submission" date="2023-08" db="EMBL/GenBank/DDBJ databases">
        <title>Pelteobagrus vachellii genome.</title>
        <authorList>
            <person name="Liu H."/>
        </authorList>
    </citation>
    <scope>NUCLEOTIDE SEQUENCE</scope>
    <source>
        <strain evidence="14">PRFRI_2022a</strain>
        <tissue evidence="14">Muscle</tissue>
    </source>
</reference>
<dbReference type="EMBL" id="JAVHJS010000008">
    <property type="protein sequence ID" value="KAK2850427.1"/>
    <property type="molecule type" value="Genomic_DNA"/>
</dbReference>
<accession>A0AA88SY55</accession>
<proteinExistence type="inferred from homology"/>
<feature type="transmembrane region" description="Helical" evidence="13">
    <location>
        <begin position="47"/>
        <end position="74"/>
    </location>
</feature>
<comment type="similarity">
    <text evidence="2 11">Belongs to the G-protein coupled receptor T2R family.</text>
</comment>
<evidence type="ECO:0000256" key="3">
    <source>
        <dbReference type="ARBA" id="ARBA00022480"/>
    </source>
</evidence>
<evidence type="ECO:0000313" key="15">
    <source>
        <dbReference type="Proteomes" id="UP001187315"/>
    </source>
</evidence>
<dbReference type="Gene3D" id="1.20.1070.10">
    <property type="entry name" value="Rhodopsin 7-helix transmembrane proteins"/>
    <property type="match status" value="1"/>
</dbReference>
<evidence type="ECO:0000256" key="1">
    <source>
        <dbReference type="ARBA" id="ARBA00004141"/>
    </source>
</evidence>
<keyword evidence="4 12" id="KW-0716">Sensory transduction</keyword>
<evidence type="ECO:0000256" key="12">
    <source>
        <dbReference type="RuleBase" id="RU004424"/>
    </source>
</evidence>
<keyword evidence="3 12" id="KW-0919">Taste</keyword>
<keyword evidence="6 13" id="KW-1133">Transmembrane helix</keyword>